<evidence type="ECO:0000313" key="5">
    <source>
        <dbReference type="EMBL" id="MDP4575186.1"/>
    </source>
</evidence>
<dbReference type="Gene3D" id="1.25.40.10">
    <property type="entry name" value="Tetratricopeptide repeat domain"/>
    <property type="match status" value="3"/>
</dbReference>
<evidence type="ECO:0000256" key="3">
    <source>
        <dbReference type="PROSITE-ProRule" id="PRU00339"/>
    </source>
</evidence>
<dbReference type="Pfam" id="PF14559">
    <property type="entry name" value="TPR_19"/>
    <property type="match status" value="2"/>
</dbReference>
<dbReference type="SMART" id="SM00028">
    <property type="entry name" value="TPR"/>
    <property type="match status" value="5"/>
</dbReference>
<feature type="chain" id="PRO_5046194818" evidence="4">
    <location>
        <begin position="26"/>
        <end position="507"/>
    </location>
</feature>
<dbReference type="InterPro" id="IPR051012">
    <property type="entry name" value="CellSynth/LPSAsmb/PSIAsmb"/>
</dbReference>
<dbReference type="PANTHER" id="PTHR45586">
    <property type="entry name" value="TPR REPEAT-CONTAINING PROTEIN PA4667"/>
    <property type="match status" value="1"/>
</dbReference>
<dbReference type="EMBL" id="JAVAIM010000001">
    <property type="protein sequence ID" value="MDP4575186.1"/>
    <property type="molecule type" value="Genomic_DNA"/>
</dbReference>
<keyword evidence="1" id="KW-0677">Repeat</keyword>
<sequence length="507" mass="54524">MLSKRHFASTLVLAAALAACSPNPATRFATAEEAFAANDFRAARISLIAGLKEQPGDHEMRLLLARAQLALGDGEGAASSLDALPAEFASQPRVAIVRAESDILRGRFDEALAGVAEIEAGAADRIRALAYIGQEKFDQAAEAFAVGAARDEVDPRLLAAYGRFALANGEGDKAAELVEQAIESDPQLVEAHLVNGLVRESRNDLSGALMAYDRALELHPDNFDGRLGKAQMLARLDRFEEAAGIADALSAEAPEDRSIAFLKARIAAGEGEWKAVRKILQPYENELRSAAGLPAIYGESLIEIDQPALALGVLEPELSRQPNSRPLRRLVARAQLAGGDARAALGTIRPLASRADATPAELRLAARAAERTGSSSAEEFVRRAEMPSAEWVGGELAKADQALRNRQWRDAETRYESILSRTRSDNAMVLNNLAFAKEKLGKEKQALEIALRAAKLEPDNASILDTAGWLLVQTGSRARGLEMLRRAAKLDPENPTIQRHLTDATKG</sequence>
<dbReference type="Pfam" id="PF13432">
    <property type="entry name" value="TPR_16"/>
    <property type="match status" value="2"/>
</dbReference>
<proteinExistence type="predicted"/>
<dbReference type="PROSITE" id="PS51257">
    <property type="entry name" value="PROKAR_LIPOPROTEIN"/>
    <property type="match status" value="1"/>
</dbReference>
<keyword evidence="2 3" id="KW-0802">TPR repeat</keyword>
<feature type="repeat" description="TPR" evidence="3">
    <location>
        <begin position="155"/>
        <end position="188"/>
    </location>
</feature>
<organism evidence="5 6">
    <name type="scientific">Qipengyuania profundimaris</name>
    <dbReference type="NCBI Taxonomy" id="3067652"/>
    <lineage>
        <taxon>Bacteria</taxon>
        <taxon>Pseudomonadati</taxon>
        <taxon>Pseudomonadota</taxon>
        <taxon>Alphaproteobacteria</taxon>
        <taxon>Sphingomonadales</taxon>
        <taxon>Erythrobacteraceae</taxon>
        <taxon>Qipengyuania</taxon>
    </lineage>
</organism>
<evidence type="ECO:0000256" key="4">
    <source>
        <dbReference type="SAM" id="SignalP"/>
    </source>
</evidence>
<evidence type="ECO:0000256" key="2">
    <source>
        <dbReference type="ARBA" id="ARBA00022803"/>
    </source>
</evidence>
<feature type="repeat" description="TPR" evidence="3">
    <location>
        <begin position="189"/>
        <end position="222"/>
    </location>
</feature>
<keyword evidence="6" id="KW-1185">Reference proteome</keyword>
<feature type="repeat" description="TPR" evidence="3">
    <location>
        <begin position="461"/>
        <end position="494"/>
    </location>
</feature>
<reference evidence="5 6" key="1">
    <citation type="submission" date="2023-08" db="EMBL/GenBank/DDBJ databases">
        <title>genomic of G39.</title>
        <authorList>
            <person name="Wang Y."/>
        </authorList>
    </citation>
    <scope>NUCLEOTIDE SEQUENCE [LARGE SCALE GENOMIC DNA]</scope>
    <source>
        <strain evidence="5 6">G39</strain>
    </source>
</reference>
<evidence type="ECO:0000313" key="6">
    <source>
        <dbReference type="Proteomes" id="UP001240639"/>
    </source>
</evidence>
<feature type="signal peptide" evidence="4">
    <location>
        <begin position="1"/>
        <end position="25"/>
    </location>
</feature>
<dbReference type="InterPro" id="IPR011990">
    <property type="entry name" value="TPR-like_helical_dom_sf"/>
</dbReference>
<dbReference type="Proteomes" id="UP001240639">
    <property type="component" value="Unassembled WGS sequence"/>
</dbReference>
<feature type="repeat" description="TPR" evidence="3">
    <location>
        <begin position="427"/>
        <end position="460"/>
    </location>
</feature>
<name>A0ABT9HPW4_9SPHN</name>
<dbReference type="PROSITE" id="PS50005">
    <property type="entry name" value="TPR"/>
    <property type="match status" value="4"/>
</dbReference>
<dbReference type="RefSeq" id="WP_305932512.1">
    <property type="nucleotide sequence ID" value="NZ_JAVAIM010000001.1"/>
</dbReference>
<comment type="caution">
    <text evidence="5">The sequence shown here is derived from an EMBL/GenBank/DDBJ whole genome shotgun (WGS) entry which is preliminary data.</text>
</comment>
<keyword evidence="4" id="KW-0732">Signal</keyword>
<accession>A0ABT9HPW4</accession>
<gene>
    <name evidence="5" type="ORF">Q9K02_08575</name>
</gene>
<dbReference type="InterPro" id="IPR019734">
    <property type="entry name" value="TPR_rpt"/>
</dbReference>
<dbReference type="SUPFAM" id="SSF48452">
    <property type="entry name" value="TPR-like"/>
    <property type="match status" value="3"/>
</dbReference>
<evidence type="ECO:0000256" key="1">
    <source>
        <dbReference type="ARBA" id="ARBA00022737"/>
    </source>
</evidence>
<protein>
    <submittedName>
        <fullName evidence="5">Tetratricopeptide repeat protein</fullName>
    </submittedName>
</protein>
<dbReference type="PANTHER" id="PTHR45586:SF1">
    <property type="entry name" value="LIPOPOLYSACCHARIDE ASSEMBLY PROTEIN B"/>
    <property type="match status" value="1"/>
</dbReference>